<dbReference type="EMBL" id="JRYR02000001">
    <property type="protein sequence ID" value="OHX66186.1"/>
    <property type="molecule type" value="Genomic_DNA"/>
</dbReference>
<dbReference type="AlphaFoldDB" id="A0A1S1YYU4"/>
<comment type="caution">
    <text evidence="1">The sequence shown here is derived from an EMBL/GenBank/DDBJ whole genome shotgun (WGS) entry which is preliminary data.</text>
</comment>
<dbReference type="Proteomes" id="UP000179797">
    <property type="component" value="Unassembled WGS sequence"/>
</dbReference>
<dbReference type="OrthoDB" id="9833698at2"/>
<name>A0A1S1YYU4_FLAPC</name>
<protein>
    <submittedName>
        <fullName evidence="1">Uncharacterized protein</fullName>
    </submittedName>
</protein>
<dbReference type="STRING" id="915059.NH26_07395"/>
<sequence length="155" mass="18001">MKETFGYMKMIRLSTTIKLIFFLMSINTFGQQKIRIIDASFDSGYFPKEYIITENSISKNQYIRTEKISEVSISKPDTININTIYSELLSIKKDTIYFDLGFPKGGFEFIEFIVENDGHVISKFKLIPAGYDSLVSNENLTDSAFEIYYEIRNLF</sequence>
<reference evidence="1 2" key="1">
    <citation type="journal article" date="2012" name="Int. J. Syst. Evol. Microbiol.">
        <title>Flammeovirga pacifica sp. nov., isolated from deep-sea sediment.</title>
        <authorList>
            <person name="Xu H."/>
            <person name="Fu Y."/>
            <person name="Yang N."/>
            <person name="Ding Z."/>
            <person name="Lai Q."/>
            <person name="Zeng R."/>
        </authorList>
    </citation>
    <scope>NUCLEOTIDE SEQUENCE [LARGE SCALE GENOMIC DNA]</scope>
    <source>
        <strain evidence="2">DSM 24597 / LMG 26175 / WPAGA1</strain>
    </source>
</reference>
<evidence type="ECO:0000313" key="1">
    <source>
        <dbReference type="EMBL" id="OHX66186.1"/>
    </source>
</evidence>
<keyword evidence="2" id="KW-1185">Reference proteome</keyword>
<proteinExistence type="predicted"/>
<organism evidence="1 2">
    <name type="scientific">Flammeovirga pacifica</name>
    <dbReference type="NCBI Taxonomy" id="915059"/>
    <lineage>
        <taxon>Bacteria</taxon>
        <taxon>Pseudomonadati</taxon>
        <taxon>Bacteroidota</taxon>
        <taxon>Cytophagia</taxon>
        <taxon>Cytophagales</taxon>
        <taxon>Flammeovirgaceae</taxon>
        <taxon>Flammeovirga</taxon>
    </lineage>
</organism>
<gene>
    <name evidence="1" type="ORF">NH26_07395</name>
</gene>
<evidence type="ECO:0000313" key="2">
    <source>
        <dbReference type="Proteomes" id="UP000179797"/>
    </source>
</evidence>
<accession>A0A1S1YYU4</accession>
<dbReference type="RefSeq" id="WP_139262928.1">
    <property type="nucleotide sequence ID" value="NZ_JRYR02000001.1"/>
</dbReference>